<sequence length="33" mass="3636">MSNIGLRITLAKACALLLGHLLMLCDIADYFEL</sequence>
<gene>
    <name evidence="1" type="ORF">ASIM_LOCUS20626</name>
</gene>
<dbReference type="Proteomes" id="UP000267096">
    <property type="component" value="Unassembled WGS sequence"/>
</dbReference>
<evidence type="ECO:0000313" key="1">
    <source>
        <dbReference type="EMBL" id="VDK78460.1"/>
    </source>
</evidence>
<organism evidence="3">
    <name type="scientific">Anisakis simplex</name>
    <name type="common">Herring worm</name>
    <dbReference type="NCBI Taxonomy" id="6269"/>
    <lineage>
        <taxon>Eukaryota</taxon>
        <taxon>Metazoa</taxon>
        <taxon>Ecdysozoa</taxon>
        <taxon>Nematoda</taxon>
        <taxon>Chromadorea</taxon>
        <taxon>Rhabditida</taxon>
        <taxon>Spirurina</taxon>
        <taxon>Ascaridomorpha</taxon>
        <taxon>Ascaridoidea</taxon>
        <taxon>Anisakidae</taxon>
        <taxon>Anisakis</taxon>
        <taxon>Anisakis simplex complex</taxon>
    </lineage>
</organism>
<evidence type="ECO:0000313" key="3">
    <source>
        <dbReference type="WBParaSite" id="ASIM_0002125401-mRNA-1"/>
    </source>
</evidence>
<name>A0A0M3KJS8_ANISI</name>
<evidence type="ECO:0000313" key="2">
    <source>
        <dbReference type="Proteomes" id="UP000267096"/>
    </source>
</evidence>
<reference evidence="1 2" key="2">
    <citation type="submission" date="2018-11" db="EMBL/GenBank/DDBJ databases">
        <authorList>
            <consortium name="Pathogen Informatics"/>
        </authorList>
    </citation>
    <scope>NUCLEOTIDE SEQUENCE [LARGE SCALE GENOMIC DNA]</scope>
</reference>
<keyword evidence="2" id="KW-1185">Reference proteome</keyword>
<proteinExistence type="predicted"/>
<protein>
    <submittedName>
        <fullName evidence="3">DoxX family protein</fullName>
    </submittedName>
</protein>
<reference evidence="3" key="1">
    <citation type="submission" date="2017-02" db="UniProtKB">
        <authorList>
            <consortium name="WormBaseParasite"/>
        </authorList>
    </citation>
    <scope>IDENTIFICATION</scope>
</reference>
<dbReference type="AlphaFoldDB" id="A0A0M3KJS8"/>
<dbReference type="WBParaSite" id="ASIM_0002125401-mRNA-1">
    <property type="protein sequence ID" value="ASIM_0002125401-mRNA-1"/>
    <property type="gene ID" value="ASIM_0002125401"/>
</dbReference>
<accession>A0A0M3KJS8</accession>
<dbReference type="EMBL" id="UYRR01040154">
    <property type="protein sequence ID" value="VDK78460.1"/>
    <property type="molecule type" value="Genomic_DNA"/>
</dbReference>